<proteinExistence type="predicted"/>
<organism evidence="1 2">
    <name type="scientific">Melastoma candidum</name>
    <dbReference type="NCBI Taxonomy" id="119954"/>
    <lineage>
        <taxon>Eukaryota</taxon>
        <taxon>Viridiplantae</taxon>
        <taxon>Streptophyta</taxon>
        <taxon>Embryophyta</taxon>
        <taxon>Tracheophyta</taxon>
        <taxon>Spermatophyta</taxon>
        <taxon>Magnoliopsida</taxon>
        <taxon>eudicotyledons</taxon>
        <taxon>Gunneridae</taxon>
        <taxon>Pentapetalae</taxon>
        <taxon>rosids</taxon>
        <taxon>malvids</taxon>
        <taxon>Myrtales</taxon>
        <taxon>Melastomataceae</taxon>
        <taxon>Melastomatoideae</taxon>
        <taxon>Melastomateae</taxon>
        <taxon>Melastoma</taxon>
    </lineage>
</organism>
<name>A0ACB9SDW8_9MYRT</name>
<comment type="caution">
    <text evidence="1">The sequence shown here is derived from an EMBL/GenBank/DDBJ whole genome shotgun (WGS) entry which is preliminary data.</text>
</comment>
<evidence type="ECO:0000313" key="2">
    <source>
        <dbReference type="Proteomes" id="UP001057402"/>
    </source>
</evidence>
<keyword evidence="2" id="KW-1185">Reference proteome</keyword>
<accession>A0ACB9SDW8</accession>
<gene>
    <name evidence="1" type="ORF">MLD38_001642</name>
</gene>
<protein>
    <submittedName>
        <fullName evidence="1">Uncharacterized protein</fullName>
    </submittedName>
</protein>
<sequence>MIFRILLHLCGEEFDEEKEPDGMLLLGWNQAPPTEKDNNNHVINGVSTSAEQPSEEVVDDVDMEISEVAPAKKRKVLDTPVDTNNKKKVEEVNDDDEDDDVIMLEGNNPEYGKKRKLI</sequence>
<dbReference type="EMBL" id="CM042880">
    <property type="protein sequence ID" value="KAI4389413.1"/>
    <property type="molecule type" value="Genomic_DNA"/>
</dbReference>
<dbReference type="Proteomes" id="UP001057402">
    <property type="component" value="Chromosome 1"/>
</dbReference>
<evidence type="ECO:0000313" key="1">
    <source>
        <dbReference type="EMBL" id="KAI4389413.1"/>
    </source>
</evidence>
<reference evidence="2" key="1">
    <citation type="journal article" date="2023" name="Front. Plant Sci.">
        <title>Chromosomal-level genome assembly of Melastoma candidum provides insights into trichome evolution.</title>
        <authorList>
            <person name="Zhong Y."/>
            <person name="Wu W."/>
            <person name="Sun C."/>
            <person name="Zou P."/>
            <person name="Liu Y."/>
            <person name="Dai S."/>
            <person name="Zhou R."/>
        </authorList>
    </citation>
    <scope>NUCLEOTIDE SEQUENCE [LARGE SCALE GENOMIC DNA]</scope>
</reference>